<dbReference type="RefSeq" id="WP_165255045.1">
    <property type="nucleotide sequence ID" value="NZ_JAAKGT010000001.1"/>
</dbReference>
<dbReference type="GO" id="GO:0006520">
    <property type="term" value="P:amino acid metabolic process"/>
    <property type="evidence" value="ECO:0007669"/>
    <property type="project" value="InterPro"/>
</dbReference>
<dbReference type="InterPro" id="IPR015421">
    <property type="entry name" value="PyrdxlP-dep_Trfase_major"/>
</dbReference>
<evidence type="ECO:0000256" key="6">
    <source>
        <dbReference type="ARBA" id="ARBA00049185"/>
    </source>
</evidence>
<dbReference type="InterPro" id="IPR015424">
    <property type="entry name" value="PyrdxlP-dep_Trfase"/>
</dbReference>
<organism evidence="9">
    <name type="scientific">Caulobacter sp. 602-2</name>
    <dbReference type="NCBI Taxonomy" id="2710887"/>
    <lineage>
        <taxon>Bacteria</taxon>
        <taxon>Pseudomonadati</taxon>
        <taxon>Pseudomonadota</taxon>
        <taxon>Alphaproteobacteria</taxon>
        <taxon>Caulobacterales</taxon>
        <taxon>Caulobacteraceae</taxon>
        <taxon>Caulobacter</taxon>
    </lineage>
</organism>
<keyword evidence="5" id="KW-0663">Pyridoxal phosphate</keyword>
<keyword evidence="4 7" id="KW-0808">Transferase</keyword>
<dbReference type="EC" id="2.6.1.-" evidence="7"/>
<comment type="catalytic activity">
    <reaction evidence="6">
        <text>L-aspartate + 2-oxoglutarate = oxaloacetate + L-glutamate</text>
        <dbReference type="Rhea" id="RHEA:21824"/>
        <dbReference type="ChEBI" id="CHEBI:16452"/>
        <dbReference type="ChEBI" id="CHEBI:16810"/>
        <dbReference type="ChEBI" id="CHEBI:29985"/>
        <dbReference type="ChEBI" id="CHEBI:29991"/>
        <dbReference type="EC" id="2.6.1.1"/>
    </reaction>
</comment>
<dbReference type="AlphaFoldDB" id="A0A6G4QRD6"/>
<dbReference type="InterPro" id="IPR050596">
    <property type="entry name" value="AspAT/PAT-like"/>
</dbReference>
<dbReference type="InterPro" id="IPR004839">
    <property type="entry name" value="Aminotransferase_I/II_large"/>
</dbReference>
<name>A0A6G4QRD6_9CAUL</name>
<evidence type="ECO:0000256" key="7">
    <source>
        <dbReference type="RuleBase" id="RU000481"/>
    </source>
</evidence>
<evidence type="ECO:0000256" key="3">
    <source>
        <dbReference type="ARBA" id="ARBA00022576"/>
    </source>
</evidence>
<dbReference type="Gene3D" id="3.40.640.10">
    <property type="entry name" value="Type I PLP-dependent aspartate aminotransferase-like (Major domain)"/>
    <property type="match status" value="1"/>
</dbReference>
<evidence type="ECO:0000259" key="8">
    <source>
        <dbReference type="Pfam" id="PF00155"/>
    </source>
</evidence>
<dbReference type="PROSITE" id="PS00105">
    <property type="entry name" value="AA_TRANSFER_CLASS_1"/>
    <property type="match status" value="1"/>
</dbReference>
<evidence type="ECO:0000256" key="4">
    <source>
        <dbReference type="ARBA" id="ARBA00022679"/>
    </source>
</evidence>
<dbReference type="PANTHER" id="PTHR46383">
    <property type="entry name" value="ASPARTATE AMINOTRANSFERASE"/>
    <property type="match status" value="1"/>
</dbReference>
<dbReference type="CDD" id="cd00609">
    <property type="entry name" value="AAT_like"/>
    <property type="match status" value="1"/>
</dbReference>
<evidence type="ECO:0000256" key="5">
    <source>
        <dbReference type="ARBA" id="ARBA00022898"/>
    </source>
</evidence>
<feature type="domain" description="Aminotransferase class I/classII large" evidence="8">
    <location>
        <begin position="56"/>
        <end position="369"/>
    </location>
</feature>
<keyword evidence="3 7" id="KW-0032">Aminotransferase</keyword>
<sequence length="381" mass="41113">MTRAEIEPFHAIGISRLAHQLKGEGAQIIHMEFGQPSTGAPAPAIARAHQVLDSDGMGYWESPALKARIARHYQETYGVALEAEQVILTCGASPALVLALSSAFTPGDRIALARPGYVAYRNSLKALHLTPVEIACGPESRYQLTAQALAALDPAPAGVIIASPANPTGTIIPPEELAAIAEVCRERGIRIVSDEIYHGLSYVGPTHSMLEFEPTALIVNSFSKYFSMVGWRLGWLVAPADLVARARAFVGNLFLTAPSLSQHAGLAAMDAREELEGHVAVYRANRQLLLDALPSLGLTAIAPPDGAFYIWADIGHLTDDSLAFCERLLRETGVATAPGLDFDPVEGRRFIRFSFAVSTQEVREALERIQPWFAAQAQNSR</sequence>
<proteinExistence type="inferred from homology"/>
<dbReference type="GO" id="GO:0004069">
    <property type="term" value="F:L-aspartate:2-oxoglutarate aminotransferase activity"/>
    <property type="evidence" value="ECO:0007669"/>
    <property type="project" value="UniProtKB-EC"/>
</dbReference>
<protein>
    <recommendedName>
        <fullName evidence="7">Aminotransferase</fullName>
        <ecNumber evidence="7">2.6.1.-</ecNumber>
    </recommendedName>
</protein>
<dbReference type="Pfam" id="PF00155">
    <property type="entry name" value="Aminotran_1_2"/>
    <property type="match status" value="1"/>
</dbReference>
<accession>A0A6G4QRD6</accession>
<dbReference type="SUPFAM" id="SSF53383">
    <property type="entry name" value="PLP-dependent transferases"/>
    <property type="match status" value="1"/>
</dbReference>
<evidence type="ECO:0000256" key="1">
    <source>
        <dbReference type="ARBA" id="ARBA00001933"/>
    </source>
</evidence>
<comment type="similarity">
    <text evidence="2 7">Belongs to the class-I pyridoxal-phosphate-dependent aminotransferase family.</text>
</comment>
<evidence type="ECO:0000256" key="2">
    <source>
        <dbReference type="ARBA" id="ARBA00007441"/>
    </source>
</evidence>
<comment type="cofactor">
    <cofactor evidence="1 7">
        <name>pyridoxal 5'-phosphate</name>
        <dbReference type="ChEBI" id="CHEBI:597326"/>
    </cofactor>
</comment>
<gene>
    <name evidence="9" type="ORF">G5B46_00075</name>
</gene>
<reference evidence="9" key="1">
    <citation type="submission" date="2020-02" db="EMBL/GenBank/DDBJ databases">
        <authorList>
            <person name="Gao J."/>
            <person name="Sun J."/>
        </authorList>
    </citation>
    <scope>NUCLEOTIDE SEQUENCE</scope>
    <source>
        <strain evidence="9">602-2</strain>
    </source>
</reference>
<dbReference type="PANTHER" id="PTHR46383:SF2">
    <property type="entry name" value="AMINOTRANSFERASE"/>
    <property type="match status" value="1"/>
</dbReference>
<evidence type="ECO:0000313" key="9">
    <source>
        <dbReference type="EMBL" id="NGM47997.1"/>
    </source>
</evidence>
<dbReference type="EMBL" id="JAAKGT010000001">
    <property type="protein sequence ID" value="NGM47997.1"/>
    <property type="molecule type" value="Genomic_DNA"/>
</dbReference>
<dbReference type="GO" id="GO:0030170">
    <property type="term" value="F:pyridoxal phosphate binding"/>
    <property type="evidence" value="ECO:0007669"/>
    <property type="project" value="InterPro"/>
</dbReference>
<dbReference type="InterPro" id="IPR004838">
    <property type="entry name" value="NHTrfase_class1_PyrdxlP-BS"/>
</dbReference>
<comment type="caution">
    <text evidence="9">The sequence shown here is derived from an EMBL/GenBank/DDBJ whole genome shotgun (WGS) entry which is preliminary data.</text>
</comment>